<comment type="caution">
    <text evidence="1">The sequence shown here is derived from an EMBL/GenBank/DDBJ whole genome shotgun (WGS) entry which is preliminary data.</text>
</comment>
<keyword evidence="2" id="KW-1185">Reference proteome</keyword>
<name>A0A2S3VUU9_9PSED</name>
<dbReference type="AlphaFoldDB" id="A0A2S3VUU9"/>
<organism evidence="1 2">
    <name type="scientific">Pseudomonas laurylsulfativorans</name>
    <dbReference type="NCBI Taxonomy" id="1943631"/>
    <lineage>
        <taxon>Bacteria</taxon>
        <taxon>Pseudomonadati</taxon>
        <taxon>Pseudomonadota</taxon>
        <taxon>Gammaproteobacteria</taxon>
        <taxon>Pseudomonadales</taxon>
        <taxon>Pseudomonadaceae</taxon>
        <taxon>Pseudomonas</taxon>
    </lineage>
</organism>
<protein>
    <submittedName>
        <fullName evidence="1">Uncharacterized protein</fullName>
    </submittedName>
</protein>
<evidence type="ECO:0000313" key="2">
    <source>
        <dbReference type="Proteomes" id="UP000237440"/>
    </source>
</evidence>
<reference evidence="2" key="1">
    <citation type="submission" date="2017-02" db="EMBL/GenBank/DDBJ databases">
        <authorList>
            <person name="Furmanczyk E.M."/>
        </authorList>
    </citation>
    <scope>NUCLEOTIDE SEQUENCE [LARGE SCALE GENOMIC DNA]</scope>
    <source>
        <strain evidence="2">AP3_22</strain>
    </source>
</reference>
<gene>
    <name evidence="1" type="ORF">B0D71_02420</name>
</gene>
<proteinExistence type="predicted"/>
<sequence length="86" mass="9585">MNWINAAHSSPSPASRLLQFGVHIISTRTRPLVGARLRAMVVNDYAHELDKRGALESIASKLAPTVWRSHYFDAVPCRSWLASDGR</sequence>
<accession>A0A2S3VUU9</accession>
<evidence type="ECO:0000313" key="1">
    <source>
        <dbReference type="EMBL" id="POF43693.1"/>
    </source>
</evidence>
<dbReference type="EMBL" id="MUJK01000001">
    <property type="protein sequence ID" value="POF43693.1"/>
    <property type="molecule type" value="Genomic_DNA"/>
</dbReference>
<dbReference type="Proteomes" id="UP000237440">
    <property type="component" value="Unassembled WGS sequence"/>
</dbReference>